<sequence>MECARNINLLPSDNVIIDTNIWQYICGIEASENDYGYSDVVYEHVLGRCGIYINNQILSEIIHSNMKLAWKRFCHENGYDLRSFDYKRKYQKTDDYKSRFEYELNSVQHDILPNVEIIPIDEDIINKSLKMSSGLKDFNDRVIVQCAIEKKAKILTHDADYKMCDSVDVISNNNAYFR</sequence>
<dbReference type="InterPro" id="IPR002716">
    <property type="entry name" value="PIN_dom"/>
</dbReference>
<proteinExistence type="predicted"/>
<dbReference type="Gene3D" id="3.40.50.1010">
    <property type="entry name" value="5'-nuclease"/>
    <property type="match status" value="1"/>
</dbReference>
<dbReference type="InterPro" id="IPR029060">
    <property type="entry name" value="PIN-like_dom_sf"/>
</dbReference>
<dbReference type="RefSeq" id="WP_273745601.1">
    <property type="nucleotide sequence ID" value="NZ_CP117692.1"/>
</dbReference>
<feature type="domain" description="PIN" evidence="1">
    <location>
        <begin position="16"/>
        <end position="162"/>
    </location>
</feature>
<gene>
    <name evidence="2" type="ORF">PSR59_06440</name>
</gene>
<dbReference type="AlphaFoldDB" id="A0AAQ2XLU0"/>
<protein>
    <submittedName>
        <fullName evidence="2">PIN domain-containing protein</fullName>
    </submittedName>
</protein>
<evidence type="ECO:0000313" key="2">
    <source>
        <dbReference type="EMBL" id="WDC83077.1"/>
    </source>
</evidence>
<evidence type="ECO:0000259" key="1">
    <source>
        <dbReference type="Pfam" id="PF01850"/>
    </source>
</evidence>
<dbReference type="EMBL" id="CP117692">
    <property type="protein sequence ID" value="WDC83077.1"/>
    <property type="molecule type" value="Genomic_DNA"/>
</dbReference>
<organism evidence="2 3">
    <name type="scientific">Ligilactobacillus ruminis</name>
    <dbReference type="NCBI Taxonomy" id="1623"/>
    <lineage>
        <taxon>Bacteria</taxon>
        <taxon>Bacillati</taxon>
        <taxon>Bacillota</taxon>
        <taxon>Bacilli</taxon>
        <taxon>Lactobacillales</taxon>
        <taxon>Lactobacillaceae</taxon>
        <taxon>Ligilactobacillus</taxon>
    </lineage>
</organism>
<dbReference type="Proteomes" id="UP001222683">
    <property type="component" value="Chromosome"/>
</dbReference>
<reference evidence="2" key="1">
    <citation type="submission" date="2023-02" db="EMBL/GenBank/DDBJ databases">
        <title>Complete genome sequence of Lactobacillus ruminis CACC888 isolated from Pig feces.</title>
        <authorList>
            <person name="Park S."/>
            <person name="Park M.A."/>
            <person name="Kim D.-H."/>
            <person name="Kim Y."/>
        </authorList>
    </citation>
    <scope>NUCLEOTIDE SEQUENCE</scope>
    <source>
        <strain evidence="2">CACC888</strain>
    </source>
</reference>
<dbReference type="SUPFAM" id="SSF88723">
    <property type="entry name" value="PIN domain-like"/>
    <property type="match status" value="1"/>
</dbReference>
<accession>A0AAQ2XLU0</accession>
<name>A0AAQ2XLU0_9LACO</name>
<evidence type="ECO:0000313" key="3">
    <source>
        <dbReference type="Proteomes" id="UP001222683"/>
    </source>
</evidence>
<dbReference type="Pfam" id="PF01850">
    <property type="entry name" value="PIN"/>
    <property type="match status" value="1"/>
</dbReference>